<dbReference type="Proteomes" id="UP001497623">
    <property type="component" value="Unassembled WGS sequence"/>
</dbReference>
<reference evidence="2 3" key="1">
    <citation type="submission" date="2024-05" db="EMBL/GenBank/DDBJ databases">
        <authorList>
            <person name="Wallberg A."/>
        </authorList>
    </citation>
    <scope>NUCLEOTIDE SEQUENCE [LARGE SCALE GENOMIC DNA]</scope>
</reference>
<keyword evidence="3" id="KW-1185">Reference proteome</keyword>
<organism evidence="2 3">
    <name type="scientific">Meganyctiphanes norvegica</name>
    <name type="common">Northern krill</name>
    <name type="synonym">Thysanopoda norvegica</name>
    <dbReference type="NCBI Taxonomy" id="48144"/>
    <lineage>
        <taxon>Eukaryota</taxon>
        <taxon>Metazoa</taxon>
        <taxon>Ecdysozoa</taxon>
        <taxon>Arthropoda</taxon>
        <taxon>Crustacea</taxon>
        <taxon>Multicrustacea</taxon>
        <taxon>Malacostraca</taxon>
        <taxon>Eumalacostraca</taxon>
        <taxon>Eucarida</taxon>
        <taxon>Euphausiacea</taxon>
        <taxon>Euphausiidae</taxon>
        <taxon>Meganyctiphanes</taxon>
    </lineage>
</organism>
<protein>
    <submittedName>
        <fullName evidence="2">Uncharacterized protein</fullName>
    </submittedName>
</protein>
<feature type="chain" id="PRO_5043640521" evidence="1">
    <location>
        <begin position="25"/>
        <end position="109"/>
    </location>
</feature>
<feature type="signal peptide" evidence="1">
    <location>
        <begin position="1"/>
        <end position="24"/>
    </location>
</feature>
<sequence>HSLYWTSALMARVVLFVLVVVAAASVIVESVPQFGPSDDCERWCSRLGQPGQYDCCVHSGTCPPCRKQCPPSVFALAKPEICYDDSSCARSSKCCCDTCLGHKTCKPAQ</sequence>
<name>A0AAV2QPH9_MEGNR</name>
<accession>A0AAV2QPH9</accession>
<feature type="non-terminal residue" evidence="2">
    <location>
        <position position="1"/>
    </location>
</feature>
<dbReference type="AlphaFoldDB" id="A0AAV2QPH9"/>
<evidence type="ECO:0000313" key="3">
    <source>
        <dbReference type="Proteomes" id="UP001497623"/>
    </source>
</evidence>
<comment type="caution">
    <text evidence="2">The sequence shown here is derived from an EMBL/GenBank/DDBJ whole genome shotgun (WGS) entry which is preliminary data.</text>
</comment>
<proteinExistence type="predicted"/>
<keyword evidence="1" id="KW-0732">Signal</keyword>
<dbReference type="EMBL" id="CAXKWB010008388">
    <property type="protein sequence ID" value="CAL4090988.1"/>
    <property type="molecule type" value="Genomic_DNA"/>
</dbReference>
<gene>
    <name evidence="2" type="ORF">MNOR_LOCUS14163</name>
</gene>
<evidence type="ECO:0000256" key="1">
    <source>
        <dbReference type="SAM" id="SignalP"/>
    </source>
</evidence>
<evidence type="ECO:0000313" key="2">
    <source>
        <dbReference type="EMBL" id="CAL4090988.1"/>
    </source>
</evidence>